<dbReference type="Pfam" id="PF07508">
    <property type="entry name" value="Recombinase"/>
    <property type="match status" value="1"/>
</dbReference>
<dbReference type="InterPro" id="IPR011109">
    <property type="entry name" value="DNA_bind_recombinase_dom"/>
</dbReference>
<evidence type="ECO:0000259" key="1">
    <source>
        <dbReference type="Pfam" id="PF07508"/>
    </source>
</evidence>
<proteinExistence type="predicted"/>
<comment type="caution">
    <text evidence="2">The sequence shown here is derived from an EMBL/GenBank/DDBJ whole genome shotgun (WGS) entry which is preliminary data.</text>
</comment>
<organism evidence="2 3">
    <name type="scientific">Clostridium subterminale</name>
    <dbReference type="NCBI Taxonomy" id="1550"/>
    <lineage>
        <taxon>Bacteria</taxon>
        <taxon>Bacillati</taxon>
        <taxon>Bacillota</taxon>
        <taxon>Clostridia</taxon>
        <taxon>Eubacteriales</taxon>
        <taxon>Clostridiaceae</taxon>
        <taxon>Clostridium</taxon>
    </lineage>
</organism>
<name>A0ABP3W6Y9_CLOSU</name>
<protein>
    <recommendedName>
        <fullName evidence="1">Recombinase domain-containing protein</fullName>
    </recommendedName>
</protein>
<evidence type="ECO:0000313" key="2">
    <source>
        <dbReference type="EMBL" id="GAA0778476.1"/>
    </source>
</evidence>
<keyword evidence="3" id="KW-1185">Reference proteome</keyword>
<dbReference type="Proteomes" id="UP001501047">
    <property type="component" value="Unassembled WGS sequence"/>
</dbReference>
<feature type="domain" description="Recombinase" evidence="1">
    <location>
        <begin position="2"/>
        <end position="24"/>
    </location>
</feature>
<reference evidence="3" key="1">
    <citation type="journal article" date="2019" name="Int. J. Syst. Evol. Microbiol.">
        <title>The Global Catalogue of Microorganisms (GCM) 10K type strain sequencing project: providing services to taxonomists for standard genome sequencing and annotation.</title>
        <authorList>
            <consortium name="The Broad Institute Genomics Platform"/>
            <consortium name="The Broad Institute Genome Sequencing Center for Infectious Disease"/>
            <person name="Wu L."/>
            <person name="Ma J."/>
        </authorList>
    </citation>
    <scope>NUCLEOTIDE SEQUENCE [LARGE SCALE GENOMIC DNA]</scope>
    <source>
        <strain evidence="3">JCM 1417</strain>
    </source>
</reference>
<sequence length="49" mass="6029">MKNHHEAIVSEEIWDKAKKIREERYRTNNTVVDGTRMWILREIHFQAFT</sequence>
<dbReference type="RefSeq" id="WP_425544801.1">
    <property type="nucleotide sequence ID" value="NZ_BAAACI010000008.1"/>
</dbReference>
<accession>A0ABP3W6Y9</accession>
<evidence type="ECO:0000313" key="3">
    <source>
        <dbReference type="Proteomes" id="UP001501047"/>
    </source>
</evidence>
<gene>
    <name evidence="2" type="ORF">GCM10008908_35480</name>
</gene>
<dbReference type="EMBL" id="BAAACI010000008">
    <property type="protein sequence ID" value="GAA0778476.1"/>
    <property type="molecule type" value="Genomic_DNA"/>
</dbReference>